<name>A0A3B0ZF73_9ZZZZ</name>
<dbReference type="InterPro" id="IPR019776">
    <property type="entry name" value="Flagellar_basal_body_rod_CS"/>
</dbReference>
<dbReference type="InterPro" id="IPR001444">
    <property type="entry name" value="Flag_bb_rod_N"/>
</dbReference>
<comment type="subcellular location">
    <subcellularLocation>
        <location evidence="1">Bacterial flagellum basal body</location>
    </subcellularLocation>
</comment>
<protein>
    <submittedName>
        <fullName evidence="5">Flagellar basal-body rod protein FlgB</fullName>
    </submittedName>
</protein>
<sequence>MVFSFDKLVGIHEQALSIRTKRNELLASNLANVDTPGYKARDIDFKAALSEANSNQQGAFMKKTHARHLSNGMPGLPNAELLYREPSQPSLDGNTVDAQVEQAEFGENALRYQASLHFLDRRFKGIISALRGE</sequence>
<dbReference type="Pfam" id="PF00460">
    <property type="entry name" value="Flg_bb_rod"/>
    <property type="match status" value="1"/>
</dbReference>
<feature type="domain" description="Flagellar basal body rod protein N-terminal" evidence="4">
    <location>
        <begin position="12"/>
        <end position="39"/>
    </location>
</feature>
<dbReference type="PROSITE" id="PS00588">
    <property type="entry name" value="FLAGELLA_BB_ROD"/>
    <property type="match status" value="1"/>
</dbReference>
<dbReference type="GO" id="GO:0071978">
    <property type="term" value="P:bacterial-type flagellum-dependent swarming motility"/>
    <property type="evidence" value="ECO:0007669"/>
    <property type="project" value="TreeGrafter"/>
</dbReference>
<keyword evidence="5" id="KW-0966">Cell projection</keyword>
<keyword evidence="5" id="KW-0282">Flagellum</keyword>
<gene>
    <name evidence="5" type="ORF">MNBD_GAMMA16-2222</name>
</gene>
<proteinExistence type="inferred from homology"/>
<dbReference type="PANTHER" id="PTHR30435">
    <property type="entry name" value="FLAGELLAR PROTEIN"/>
    <property type="match status" value="1"/>
</dbReference>
<accession>A0A3B0ZF73</accession>
<evidence type="ECO:0000256" key="2">
    <source>
        <dbReference type="ARBA" id="ARBA00009677"/>
    </source>
</evidence>
<dbReference type="PANTHER" id="PTHR30435:SF12">
    <property type="entry name" value="FLAGELLAR BASAL BODY ROD PROTEIN FLGB"/>
    <property type="match status" value="1"/>
</dbReference>
<dbReference type="PIRSF" id="PIRSF002889">
    <property type="entry name" value="Rod_FlgB"/>
    <property type="match status" value="1"/>
</dbReference>
<dbReference type="NCBIfam" id="TIGR01396">
    <property type="entry name" value="FlgB"/>
    <property type="match status" value="1"/>
</dbReference>
<dbReference type="EMBL" id="UOFO01000087">
    <property type="protein sequence ID" value="VAW86132.1"/>
    <property type="molecule type" value="Genomic_DNA"/>
</dbReference>
<reference evidence="5" key="1">
    <citation type="submission" date="2018-06" db="EMBL/GenBank/DDBJ databases">
        <authorList>
            <person name="Zhirakovskaya E."/>
        </authorList>
    </citation>
    <scope>NUCLEOTIDE SEQUENCE</scope>
</reference>
<dbReference type="GO" id="GO:0030694">
    <property type="term" value="C:bacterial-type flagellum basal body, rod"/>
    <property type="evidence" value="ECO:0007669"/>
    <property type="project" value="InterPro"/>
</dbReference>
<comment type="similarity">
    <text evidence="2">Belongs to the flagella basal body rod proteins family.</text>
</comment>
<evidence type="ECO:0000256" key="3">
    <source>
        <dbReference type="ARBA" id="ARBA00023143"/>
    </source>
</evidence>
<organism evidence="5">
    <name type="scientific">hydrothermal vent metagenome</name>
    <dbReference type="NCBI Taxonomy" id="652676"/>
    <lineage>
        <taxon>unclassified sequences</taxon>
        <taxon>metagenomes</taxon>
        <taxon>ecological metagenomes</taxon>
    </lineage>
</organism>
<evidence type="ECO:0000259" key="4">
    <source>
        <dbReference type="Pfam" id="PF00460"/>
    </source>
</evidence>
<keyword evidence="3" id="KW-0975">Bacterial flagellum</keyword>
<dbReference type="InterPro" id="IPR006300">
    <property type="entry name" value="FlgB"/>
</dbReference>
<keyword evidence="5" id="KW-0969">Cilium</keyword>
<evidence type="ECO:0000313" key="5">
    <source>
        <dbReference type="EMBL" id="VAW86132.1"/>
    </source>
</evidence>
<dbReference type="AlphaFoldDB" id="A0A3B0ZF73"/>
<evidence type="ECO:0000256" key="1">
    <source>
        <dbReference type="ARBA" id="ARBA00004117"/>
    </source>
</evidence>